<dbReference type="Pfam" id="PF26327">
    <property type="entry name" value="LpqS"/>
    <property type="match status" value="1"/>
</dbReference>
<dbReference type="InterPro" id="IPR058714">
    <property type="entry name" value="LpqS"/>
</dbReference>
<proteinExistence type="predicted"/>
<feature type="chain" id="PRO_5032423313" evidence="2">
    <location>
        <begin position="33"/>
        <end position="137"/>
    </location>
</feature>
<sequence length="137" mass="14349">MKIRARSGYSAVAALLALLFLAAILDCTGHRADEYPHAVSSTVMAAAPGAAADHLHGIDDHPGDHCDQHTLHCLEQLILPTGTTVAPELWLLLIAVAALAVFATASPRIRVIRGPPSGGLPVASGQAILTEFCICRR</sequence>
<keyword evidence="1" id="KW-0472">Membrane</keyword>
<keyword evidence="4" id="KW-1185">Reference proteome</keyword>
<keyword evidence="1" id="KW-0812">Transmembrane</keyword>
<feature type="signal peptide" evidence="2">
    <location>
        <begin position="1"/>
        <end position="32"/>
    </location>
</feature>
<evidence type="ECO:0000313" key="3">
    <source>
        <dbReference type="EMBL" id="NKY53835.1"/>
    </source>
</evidence>
<evidence type="ECO:0000256" key="1">
    <source>
        <dbReference type="SAM" id="Phobius"/>
    </source>
</evidence>
<organism evidence="3 4">
    <name type="scientific">Nocardia vermiculata</name>
    <dbReference type="NCBI Taxonomy" id="257274"/>
    <lineage>
        <taxon>Bacteria</taxon>
        <taxon>Bacillati</taxon>
        <taxon>Actinomycetota</taxon>
        <taxon>Actinomycetes</taxon>
        <taxon>Mycobacteriales</taxon>
        <taxon>Nocardiaceae</taxon>
        <taxon>Nocardia</taxon>
    </lineage>
</organism>
<evidence type="ECO:0000256" key="2">
    <source>
        <dbReference type="SAM" id="SignalP"/>
    </source>
</evidence>
<dbReference type="Proteomes" id="UP000565711">
    <property type="component" value="Unassembled WGS sequence"/>
</dbReference>
<evidence type="ECO:0000313" key="4">
    <source>
        <dbReference type="Proteomes" id="UP000565711"/>
    </source>
</evidence>
<name>A0A846Y681_9NOCA</name>
<comment type="caution">
    <text evidence="3">The sequence shown here is derived from an EMBL/GenBank/DDBJ whole genome shotgun (WGS) entry which is preliminary data.</text>
</comment>
<dbReference type="EMBL" id="JAAXOP010000021">
    <property type="protein sequence ID" value="NKY53835.1"/>
    <property type="molecule type" value="Genomic_DNA"/>
</dbReference>
<accession>A0A846Y681</accession>
<feature type="transmembrane region" description="Helical" evidence="1">
    <location>
        <begin position="89"/>
        <end position="106"/>
    </location>
</feature>
<reference evidence="3 4" key="1">
    <citation type="submission" date="2020-04" db="EMBL/GenBank/DDBJ databases">
        <title>MicrobeNet Type strains.</title>
        <authorList>
            <person name="Nicholson A.C."/>
        </authorList>
    </citation>
    <scope>NUCLEOTIDE SEQUENCE [LARGE SCALE GENOMIC DNA]</scope>
    <source>
        <strain evidence="3 4">JCM 12354</strain>
    </source>
</reference>
<keyword evidence="1" id="KW-1133">Transmembrane helix</keyword>
<gene>
    <name evidence="3" type="ORF">HGA08_26930</name>
</gene>
<dbReference type="AlphaFoldDB" id="A0A846Y681"/>
<protein>
    <submittedName>
        <fullName evidence="3">Uncharacterized protein</fullName>
    </submittedName>
</protein>
<keyword evidence="2" id="KW-0732">Signal</keyword>
<dbReference type="RefSeq" id="WP_157103091.1">
    <property type="nucleotide sequence ID" value="NZ_JAAXOP010000021.1"/>
</dbReference>